<accession>A0ABC9P7T9</accession>
<organism evidence="2 3">
    <name type="scientific">Enterococcus faecalis TX0630</name>
    <dbReference type="NCBI Taxonomy" id="749508"/>
    <lineage>
        <taxon>Bacteria</taxon>
        <taxon>Bacillati</taxon>
        <taxon>Bacillota</taxon>
        <taxon>Bacilli</taxon>
        <taxon>Lactobacillales</taxon>
        <taxon>Enterococcaceae</taxon>
        <taxon>Enterococcus</taxon>
    </lineage>
</organism>
<name>A0ABC9P7T9_ENTFL</name>
<sequence>MEENYMSFESENKNVEKIVVSNKTYYLVGTSHISENSVKLVKEVIERVQPDTVSIELDKKRYEKYTNSNQWGNTDIIKIIKEKKLVVLISNIVYSAYQKKLANTKGTTQAGELIQAIKSAKEIGANIQLIDRDIQVTFKRMWRHLSFLEKPKLFMTFFTEFDDIEQDKLEEYLESDSFDKVFISLSKKYPSLYQDMITDRDKYMSTKLKNNSSQVNVVVVGKAHMKGIKEKLEKRTEFSLDNLNEIPPKKLSTKLLEFSLPAIIIILLVLSLVSGFEVGVSQLLKWLVWNGGLAALFTCFALANPLTILTSFIMAPVGALSPVLSVGMFSALMEASIKKPTVNDFMNAQDDISSIKSIYKNRLLKVGLIFVLASAGGAIGNIIGGIELFKNLI</sequence>
<dbReference type="InterPro" id="IPR002816">
    <property type="entry name" value="TraB/PrgY/GumN_fam"/>
</dbReference>
<dbReference type="RefSeq" id="WP_002393078.1">
    <property type="nucleotide sequence ID" value="NZ_GL454788.1"/>
</dbReference>
<comment type="caution">
    <text evidence="2">The sequence shown here is derived from an EMBL/GenBank/DDBJ whole genome shotgun (WGS) entry which is preliminary data.</text>
</comment>
<protein>
    <submittedName>
        <fullName evidence="2">TraB family protein</fullName>
    </submittedName>
</protein>
<evidence type="ECO:0000313" key="2">
    <source>
        <dbReference type="EMBL" id="EFU91050.1"/>
    </source>
</evidence>
<feature type="transmembrane region" description="Helical" evidence="1">
    <location>
        <begin position="258"/>
        <end position="276"/>
    </location>
</feature>
<dbReference type="PANTHER" id="PTHR21530">
    <property type="entry name" value="PHEROMONE SHUTDOWN PROTEIN"/>
    <property type="match status" value="1"/>
</dbReference>
<evidence type="ECO:0000313" key="3">
    <source>
        <dbReference type="Proteomes" id="UP000004933"/>
    </source>
</evidence>
<dbReference type="InterPro" id="IPR005230">
    <property type="entry name" value="TraB_bac"/>
</dbReference>
<keyword evidence="1" id="KW-1133">Transmembrane helix</keyword>
<proteinExistence type="predicted"/>
<dbReference type="AlphaFoldDB" id="A0ABC9P7T9"/>
<reference evidence="2 3" key="1">
    <citation type="submission" date="2010-09" db="EMBL/GenBank/DDBJ databases">
        <authorList>
            <person name="Weinstock G."/>
            <person name="Sodergren E."/>
            <person name="Clifton S."/>
            <person name="Fulton L."/>
            <person name="Fulton B."/>
            <person name="Courtney L."/>
            <person name="Fronick C."/>
            <person name="Harrison M."/>
            <person name="Strong C."/>
            <person name="Farmer C."/>
            <person name="Delahaunty K."/>
            <person name="Markovic C."/>
            <person name="Hall O."/>
            <person name="Minx P."/>
            <person name="Tomlinson C."/>
            <person name="Mitreva M."/>
            <person name="Hou S."/>
            <person name="Chen J."/>
            <person name="Wollam A."/>
            <person name="Pepin K.H."/>
            <person name="Johnson M."/>
            <person name="Bhonagiri V."/>
            <person name="Zhang X."/>
            <person name="Suruliraj S."/>
            <person name="Warren W."/>
            <person name="Chinwalla A."/>
            <person name="Mardis E.R."/>
            <person name="Wilson R.K."/>
        </authorList>
    </citation>
    <scope>NUCLEOTIDE SEQUENCE [LARGE SCALE GENOMIC DNA]</scope>
    <source>
        <strain evidence="2 3">TX0630</strain>
    </source>
</reference>
<dbReference type="Proteomes" id="UP000004933">
    <property type="component" value="Unassembled WGS sequence"/>
</dbReference>
<evidence type="ECO:0000256" key="1">
    <source>
        <dbReference type="SAM" id="Phobius"/>
    </source>
</evidence>
<keyword evidence="1" id="KW-0812">Transmembrane</keyword>
<dbReference type="InterPro" id="IPR046345">
    <property type="entry name" value="TraB_PrgY-like"/>
</dbReference>
<dbReference type="PANTHER" id="PTHR21530:SF7">
    <property type="entry name" value="TRAB DOMAIN-CONTAINING PROTEIN"/>
    <property type="match status" value="1"/>
</dbReference>
<keyword evidence="1" id="KW-0472">Membrane</keyword>
<feature type="transmembrane region" description="Helical" evidence="1">
    <location>
        <begin position="363"/>
        <end position="386"/>
    </location>
</feature>
<gene>
    <name evidence="2" type="ORF">HMPREF9511_00940</name>
</gene>
<feature type="transmembrane region" description="Helical" evidence="1">
    <location>
        <begin position="309"/>
        <end position="332"/>
    </location>
</feature>
<feature type="transmembrane region" description="Helical" evidence="1">
    <location>
        <begin position="283"/>
        <end position="303"/>
    </location>
</feature>
<dbReference type="Pfam" id="PF01963">
    <property type="entry name" value="TraB_PrgY_gumN"/>
    <property type="match status" value="1"/>
</dbReference>
<dbReference type="CDD" id="cd14726">
    <property type="entry name" value="TraB_PrgY-like"/>
    <property type="match status" value="1"/>
</dbReference>
<dbReference type="NCBIfam" id="TIGR00261">
    <property type="entry name" value="traB"/>
    <property type="match status" value="1"/>
</dbReference>
<dbReference type="EMBL" id="AEBE01000033">
    <property type="protein sequence ID" value="EFU91050.1"/>
    <property type="molecule type" value="Genomic_DNA"/>
</dbReference>